<dbReference type="EMBL" id="RJVO01000002">
    <property type="protein sequence ID" value="ROH91898.1"/>
    <property type="molecule type" value="Genomic_DNA"/>
</dbReference>
<dbReference type="InterPro" id="IPR002898">
    <property type="entry name" value="MotA_ExbB_proton_chnl"/>
</dbReference>
<comment type="function">
    <text evidence="11">Involved in the TonB-dependent energy-dependent transport of various receptor-bound substrates. Protects ExbD from proteolytic degradation and functionally stabilizes TonB.</text>
</comment>
<evidence type="ECO:0000256" key="10">
    <source>
        <dbReference type="ARBA" id="ARBA00023136"/>
    </source>
</evidence>
<sequence>MDTMQGMGFGHFISQADGVAKGILVLMFLASVTSWYLIVTKLVGHYRARRRSAQFLDFFWNAPSLDAVAAKIEQQHPDEPFSHLAYHGIAASRHHERHGINRLNEAGSSSDFVTRTLRKTIDEETANMESGLTVLASVGATAPFVGLLGTVWGIYHALIAIGVSGAGTLDKVAGPVGEALIMTAIGLAVAIPAVLGYNFIVRANRLVLAQLDAYAHDLFTFLATGVKYDAHAASVAAPAKPAERS</sequence>
<keyword evidence="6" id="KW-0997">Cell inner membrane</keyword>
<name>A0A3N0VI53_9GAMM</name>
<dbReference type="RefSeq" id="WP_123210942.1">
    <property type="nucleotide sequence ID" value="NZ_RJVO01000002.1"/>
</dbReference>
<evidence type="ECO:0000256" key="7">
    <source>
        <dbReference type="ARBA" id="ARBA00022692"/>
    </source>
</evidence>
<keyword evidence="5" id="KW-1003">Cell membrane</keyword>
<comment type="caution">
    <text evidence="15">The sequence shown here is derived from an EMBL/GenBank/DDBJ whole genome shotgun (WGS) entry which is preliminary data.</text>
</comment>
<dbReference type="PANTHER" id="PTHR30625:SF14">
    <property type="entry name" value="BIOPOLYMER TRANSPORT PROTEIN EXBB"/>
    <property type="match status" value="1"/>
</dbReference>
<dbReference type="GO" id="GO:0005886">
    <property type="term" value="C:plasma membrane"/>
    <property type="evidence" value="ECO:0007669"/>
    <property type="project" value="UniProtKB-SubCell"/>
</dbReference>
<dbReference type="GO" id="GO:0017038">
    <property type="term" value="P:protein import"/>
    <property type="evidence" value="ECO:0007669"/>
    <property type="project" value="TreeGrafter"/>
</dbReference>
<comment type="similarity">
    <text evidence="12">Belongs to the exbB/tolQ family.</text>
</comment>
<organism evidence="15 16">
    <name type="scientific">Stagnimonas aquatica</name>
    <dbReference type="NCBI Taxonomy" id="2689987"/>
    <lineage>
        <taxon>Bacteria</taxon>
        <taxon>Pseudomonadati</taxon>
        <taxon>Pseudomonadota</taxon>
        <taxon>Gammaproteobacteria</taxon>
        <taxon>Nevskiales</taxon>
        <taxon>Nevskiaceae</taxon>
        <taxon>Stagnimonas</taxon>
    </lineage>
</organism>
<evidence type="ECO:0000256" key="9">
    <source>
        <dbReference type="ARBA" id="ARBA00022989"/>
    </source>
</evidence>
<evidence type="ECO:0000256" key="6">
    <source>
        <dbReference type="ARBA" id="ARBA00022519"/>
    </source>
</evidence>
<accession>A0A3N0VI53</accession>
<keyword evidence="8 12" id="KW-0653">Protein transport</keyword>
<dbReference type="PANTHER" id="PTHR30625">
    <property type="entry name" value="PROTEIN TOLQ"/>
    <property type="match status" value="1"/>
</dbReference>
<keyword evidence="4 12" id="KW-0813">Transport</keyword>
<keyword evidence="10 13" id="KW-0472">Membrane</keyword>
<evidence type="ECO:0000256" key="8">
    <source>
        <dbReference type="ARBA" id="ARBA00022927"/>
    </source>
</evidence>
<dbReference type="InterPro" id="IPR050790">
    <property type="entry name" value="ExbB/TolQ_transport"/>
</dbReference>
<evidence type="ECO:0000256" key="2">
    <source>
        <dbReference type="ARBA" id="ARBA00011471"/>
    </source>
</evidence>
<evidence type="ECO:0000256" key="3">
    <source>
        <dbReference type="ARBA" id="ARBA00022093"/>
    </source>
</evidence>
<keyword evidence="9 13" id="KW-1133">Transmembrane helix</keyword>
<dbReference type="AlphaFoldDB" id="A0A3N0VI53"/>
<feature type="transmembrane region" description="Helical" evidence="13">
    <location>
        <begin position="20"/>
        <end position="43"/>
    </location>
</feature>
<protein>
    <recommendedName>
        <fullName evidence="3">Biopolymer transport protein ExbB</fullName>
    </recommendedName>
</protein>
<dbReference type="Proteomes" id="UP000282106">
    <property type="component" value="Unassembled WGS sequence"/>
</dbReference>
<feature type="transmembrane region" description="Helical" evidence="13">
    <location>
        <begin position="134"/>
        <end position="159"/>
    </location>
</feature>
<feature type="transmembrane region" description="Helical" evidence="13">
    <location>
        <begin position="179"/>
        <end position="200"/>
    </location>
</feature>
<dbReference type="InParanoid" id="A0A3N0VI53"/>
<feature type="domain" description="MotA/TolQ/ExbB proton channel" evidence="14">
    <location>
        <begin position="98"/>
        <end position="211"/>
    </location>
</feature>
<keyword evidence="16" id="KW-1185">Reference proteome</keyword>
<reference evidence="15 16" key="1">
    <citation type="submission" date="2018-10" db="EMBL/GenBank/DDBJ databases">
        <authorList>
            <person name="Chen W.-M."/>
        </authorList>
    </citation>
    <scope>NUCLEOTIDE SEQUENCE [LARGE SCALE GENOMIC DNA]</scope>
    <source>
        <strain evidence="15 16">THS-13</strain>
    </source>
</reference>
<keyword evidence="7 13" id="KW-0812">Transmembrane</keyword>
<dbReference type="Pfam" id="PF01618">
    <property type="entry name" value="MotA_ExbB"/>
    <property type="match status" value="1"/>
</dbReference>
<evidence type="ECO:0000256" key="12">
    <source>
        <dbReference type="RuleBase" id="RU004057"/>
    </source>
</evidence>
<evidence type="ECO:0000256" key="5">
    <source>
        <dbReference type="ARBA" id="ARBA00022475"/>
    </source>
</evidence>
<comment type="subcellular location">
    <subcellularLocation>
        <location evidence="1">Cell inner membrane</location>
        <topology evidence="1">Multi-pass membrane protein</topology>
    </subcellularLocation>
    <subcellularLocation>
        <location evidence="12">Membrane</location>
        <topology evidence="12">Multi-pass membrane protein</topology>
    </subcellularLocation>
</comment>
<evidence type="ECO:0000313" key="15">
    <source>
        <dbReference type="EMBL" id="ROH91898.1"/>
    </source>
</evidence>
<proteinExistence type="inferred from homology"/>
<evidence type="ECO:0000256" key="4">
    <source>
        <dbReference type="ARBA" id="ARBA00022448"/>
    </source>
</evidence>
<evidence type="ECO:0000313" key="16">
    <source>
        <dbReference type="Proteomes" id="UP000282106"/>
    </source>
</evidence>
<evidence type="ECO:0000256" key="1">
    <source>
        <dbReference type="ARBA" id="ARBA00004429"/>
    </source>
</evidence>
<evidence type="ECO:0000256" key="11">
    <source>
        <dbReference type="ARBA" id="ARBA00024816"/>
    </source>
</evidence>
<gene>
    <name evidence="15" type="ORF">ED208_05875</name>
</gene>
<comment type="subunit">
    <text evidence="2">The accessory proteins ExbB and ExbD seem to form a complex with TonB.</text>
</comment>
<evidence type="ECO:0000256" key="13">
    <source>
        <dbReference type="SAM" id="Phobius"/>
    </source>
</evidence>
<evidence type="ECO:0000259" key="14">
    <source>
        <dbReference type="Pfam" id="PF01618"/>
    </source>
</evidence>